<evidence type="ECO:0000256" key="9">
    <source>
        <dbReference type="ARBA" id="ARBA00022691"/>
    </source>
</evidence>
<keyword evidence="10 17" id="KW-0812">Transmembrane</keyword>
<evidence type="ECO:0000256" key="17">
    <source>
        <dbReference type="SAM" id="Phobius"/>
    </source>
</evidence>
<dbReference type="InterPro" id="IPR001734">
    <property type="entry name" value="Na/solute_symporter"/>
</dbReference>
<feature type="non-terminal residue" evidence="19">
    <location>
        <position position="823"/>
    </location>
</feature>
<keyword evidence="12 17" id="KW-1133">Transmembrane helix</keyword>
<dbReference type="EMBL" id="HG807306">
    <property type="protein sequence ID" value="CDW60687.1"/>
    <property type="molecule type" value="Genomic_DNA"/>
</dbReference>
<dbReference type="Gene3D" id="3.40.50.150">
    <property type="entry name" value="Vaccinia Virus protein VP39"/>
    <property type="match status" value="1"/>
</dbReference>
<reference evidence="19" key="1">
    <citation type="submission" date="2014-01" db="EMBL/GenBank/DDBJ databases">
        <authorList>
            <person name="Aslett M."/>
        </authorList>
    </citation>
    <scope>NUCLEOTIDE SEQUENCE</scope>
</reference>
<dbReference type="CDD" id="cd10327">
    <property type="entry name" value="SLC5sbd_PanF"/>
    <property type="match status" value="1"/>
</dbReference>
<dbReference type="GO" id="GO:0015233">
    <property type="term" value="F:pantothenate transmembrane transporter activity"/>
    <property type="evidence" value="ECO:0007669"/>
    <property type="project" value="InterPro"/>
</dbReference>
<comment type="subcellular location">
    <subcellularLocation>
        <location evidence="1">Cell inner membrane</location>
        <topology evidence="1">Multi-pass membrane protein</topology>
    </subcellularLocation>
</comment>
<evidence type="ECO:0000256" key="7">
    <source>
        <dbReference type="ARBA" id="ARBA00022603"/>
    </source>
</evidence>
<name>A0A077ZK02_TRITR</name>
<feature type="transmembrane region" description="Helical" evidence="17">
    <location>
        <begin position="452"/>
        <end position="471"/>
    </location>
</feature>
<evidence type="ECO:0000256" key="3">
    <source>
        <dbReference type="ARBA" id="ARBA00022448"/>
    </source>
</evidence>
<keyword evidence="9" id="KW-0949">S-adenosyl-L-methionine</keyword>
<feature type="domain" description="DUS-like FMN-binding" evidence="18">
    <location>
        <begin position="759"/>
        <end position="823"/>
    </location>
</feature>
<evidence type="ECO:0000256" key="8">
    <source>
        <dbReference type="ARBA" id="ARBA00022679"/>
    </source>
</evidence>
<keyword evidence="20" id="KW-1185">Reference proteome</keyword>
<dbReference type="FunFam" id="3.40.50.150:FF:000021">
    <property type="entry name" value="Ribosomal protein L11 methyltransferase"/>
    <property type="match status" value="1"/>
</dbReference>
<keyword evidence="6" id="KW-0997">Cell inner membrane</keyword>
<dbReference type="InterPro" id="IPR013785">
    <property type="entry name" value="Aldolase_TIM"/>
</dbReference>
<evidence type="ECO:0000256" key="6">
    <source>
        <dbReference type="ARBA" id="ARBA00022519"/>
    </source>
</evidence>
<dbReference type="HAMAP" id="MF_00735">
    <property type="entry name" value="Methyltr_PrmA"/>
    <property type="match status" value="1"/>
</dbReference>
<dbReference type="Pfam" id="PF00474">
    <property type="entry name" value="SSF"/>
    <property type="match status" value="1"/>
</dbReference>
<dbReference type="NCBIfam" id="TIGR02119">
    <property type="entry name" value="panF"/>
    <property type="match status" value="1"/>
</dbReference>
<feature type="transmembrane region" description="Helical" evidence="17">
    <location>
        <begin position="424"/>
        <end position="446"/>
    </location>
</feature>
<dbReference type="GO" id="GO:0005886">
    <property type="term" value="C:plasma membrane"/>
    <property type="evidence" value="ECO:0007669"/>
    <property type="project" value="UniProtKB-SubCell"/>
</dbReference>
<reference evidence="19" key="2">
    <citation type="submission" date="2014-03" db="EMBL/GenBank/DDBJ databases">
        <title>The whipworm genome and dual-species transcriptomics of an intimate host-pathogen interaction.</title>
        <authorList>
            <person name="Foth B.J."/>
            <person name="Tsai I.J."/>
            <person name="Reid A.J."/>
            <person name="Bancroft A.J."/>
            <person name="Nichol S."/>
            <person name="Tracey A."/>
            <person name="Holroyd N."/>
            <person name="Cotton J.A."/>
            <person name="Stanley E.J."/>
            <person name="Zarowiecki M."/>
            <person name="Liu J.Z."/>
            <person name="Huckvale T."/>
            <person name="Cooper P.J."/>
            <person name="Grencis R.K."/>
            <person name="Berriman M."/>
        </authorList>
    </citation>
    <scope>NUCLEOTIDE SEQUENCE [LARGE SCALE GENOMIC DNA]</scope>
</reference>
<accession>A0A077ZK02</accession>
<dbReference type="FunFam" id="1.20.1730.10:FF:000003">
    <property type="entry name" value="Sodium/pantothenate symporter"/>
    <property type="match status" value="1"/>
</dbReference>
<gene>
    <name evidence="19" type="ORF">TTRE_0000907801</name>
</gene>
<evidence type="ECO:0000256" key="14">
    <source>
        <dbReference type="ARBA" id="ARBA00023065"/>
    </source>
</evidence>
<dbReference type="OrthoDB" id="194386at2759"/>
<dbReference type="InterPro" id="IPR050277">
    <property type="entry name" value="Sodium:Solute_Symporter"/>
</dbReference>
<evidence type="ECO:0000256" key="1">
    <source>
        <dbReference type="ARBA" id="ARBA00004429"/>
    </source>
</evidence>
<dbReference type="PANTHER" id="PTHR48086:SF4">
    <property type="entry name" value="SODIUM_PANTOTHENATE SYMPORTER"/>
    <property type="match status" value="1"/>
</dbReference>
<evidence type="ECO:0000313" key="19">
    <source>
        <dbReference type="EMBL" id="CDW60687.1"/>
    </source>
</evidence>
<evidence type="ECO:0000256" key="10">
    <source>
        <dbReference type="ARBA" id="ARBA00022692"/>
    </source>
</evidence>
<evidence type="ECO:0000256" key="2">
    <source>
        <dbReference type="ARBA" id="ARBA00006434"/>
    </source>
</evidence>
<dbReference type="NCBIfam" id="TIGR00813">
    <property type="entry name" value="sss"/>
    <property type="match status" value="1"/>
</dbReference>
<dbReference type="SUPFAM" id="SSF51395">
    <property type="entry name" value="FMN-linked oxidoreductases"/>
    <property type="match status" value="1"/>
</dbReference>
<keyword evidence="13" id="KW-0915">Sodium</keyword>
<dbReference type="InterPro" id="IPR035587">
    <property type="entry name" value="DUS-like_FMN-bd"/>
</dbReference>
<dbReference type="CDD" id="cd02440">
    <property type="entry name" value="AdoMet_MTases"/>
    <property type="match status" value="1"/>
</dbReference>
<feature type="transmembrane region" description="Helical" evidence="17">
    <location>
        <begin position="122"/>
        <end position="144"/>
    </location>
</feature>
<protein>
    <submittedName>
        <fullName evidence="19">PrmA and Dus and SSF domain containing protein</fullName>
    </submittedName>
</protein>
<dbReference type="InterPro" id="IPR038377">
    <property type="entry name" value="Na/Glc_symporter_sf"/>
</dbReference>
<evidence type="ECO:0000313" key="20">
    <source>
        <dbReference type="Proteomes" id="UP000030665"/>
    </source>
</evidence>
<evidence type="ECO:0000256" key="11">
    <source>
        <dbReference type="ARBA" id="ARBA00022847"/>
    </source>
</evidence>
<feature type="transmembrane region" description="Helical" evidence="17">
    <location>
        <begin position="190"/>
        <end position="213"/>
    </location>
</feature>
<keyword evidence="7" id="KW-0489">Methyltransferase</keyword>
<dbReference type="Pfam" id="PF06325">
    <property type="entry name" value="PrmA"/>
    <property type="match status" value="1"/>
</dbReference>
<feature type="transmembrane region" description="Helical" evidence="17">
    <location>
        <begin position="156"/>
        <end position="178"/>
    </location>
</feature>
<keyword evidence="14" id="KW-0406">Ion transport</keyword>
<evidence type="ECO:0000259" key="18">
    <source>
        <dbReference type="Pfam" id="PF01207"/>
    </source>
</evidence>
<dbReference type="PANTHER" id="PTHR48086">
    <property type="entry name" value="SODIUM/PROLINE SYMPORTER-RELATED"/>
    <property type="match status" value="1"/>
</dbReference>
<dbReference type="Gene3D" id="3.20.20.70">
    <property type="entry name" value="Aldolase class I"/>
    <property type="match status" value="1"/>
</dbReference>
<dbReference type="InterPro" id="IPR018212">
    <property type="entry name" value="Na/solute_symporter_CS"/>
</dbReference>
<evidence type="ECO:0000256" key="16">
    <source>
        <dbReference type="ARBA" id="ARBA00023201"/>
    </source>
</evidence>
<dbReference type="SUPFAM" id="SSF53335">
    <property type="entry name" value="S-adenosyl-L-methionine-dependent methyltransferases"/>
    <property type="match status" value="1"/>
</dbReference>
<dbReference type="InterPro" id="IPR029063">
    <property type="entry name" value="SAM-dependent_MTases_sf"/>
</dbReference>
<dbReference type="InterPro" id="IPR011849">
    <property type="entry name" value="Na/pantothenate_symporter"/>
</dbReference>
<feature type="transmembrane region" description="Helical" evidence="17">
    <location>
        <begin position="233"/>
        <end position="253"/>
    </location>
</feature>
<dbReference type="GO" id="GO:0036376">
    <property type="term" value="P:sodium ion export across plasma membrane"/>
    <property type="evidence" value="ECO:0007669"/>
    <property type="project" value="InterPro"/>
</dbReference>
<organism evidence="19 20">
    <name type="scientific">Trichuris trichiura</name>
    <name type="common">Whipworm</name>
    <name type="synonym">Trichocephalus trichiurus</name>
    <dbReference type="NCBI Taxonomy" id="36087"/>
    <lineage>
        <taxon>Eukaryota</taxon>
        <taxon>Metazoa</taxon>
        <taxon>Ecdysozoa</taxon>
        <taxon>Nematoda</taxon>
        <taxon>Enoplea</taxon>
        <taxon>Dorylaimia</taxon>
        <taxon>Trichinellida</taxon>
        <taxon>Trichuridae</taxon>
        <taxon>Trichuris</taxon>
    </lineage>
</organism>
<sequence>MQLEVILPLVAYLVVVFGISVYAMRKRSTGTFLNEYFLGSRSMGGIVLAMTLTATYISASSFIGGPGAAYKYGLGWVLLAMIQLPAVWLSLGILGKKFAILARRYNAVTLNDMLFARYQSRLLVWLASLSLLVAFVGAMTVQFIGGARLLETAAGIPYETGLLIFGISIALYTAFGGFRASVLNDTMQGLVMLIGTVVLLIGVVHAAGGLSNAVQTLQTIDPQLVTPQGADDILSPAFMTSFWVLVCFGVIGLPHTAVRCISYKDSKAVHRGIIIGTIVVAILMFGMHLAGALGRAVIPDLTVPDLVIPTLMVKVLPPFAAGIFLAAPMAAIMSTINAQLLQSSATIIKDLYLNIRPDQMQNETRLKRMSAVITLVLGALLLLAAWKPPEMIIWLNLLAFGGLEAVFLWPLVLGLYWERANAKGALSAMIVGGVLYAVLATLNIQYLGFHPIVPSLLLSLLAFLSFAMPWIQLKLNTTGANAEDLSDALMEAGAVSITFQDTHDTPVFEPLPGETRLWGDTDVIGLFDAETDMNDVVAILENHPLLGAGFAHKIEQLEDKDWEREWMDNFHPMRFGERLWICPSWRDVPDENAVNVMLDPGLAFGTGTHPTTSLCLQWLDSLDLTGKTVIDFGCGSGILAIAALKLGAAKAIGIDIDPQAIQASRDNAERNGVSDRLELYLPKDQPEEMKADVVVANILAGPLRELAPLISVLPVSGGLLGLSGILASQAESVCEAYADSFALDPVVEKEEWCRITGPPMAGITDRPFRTLCYEMGAGLTVSEMMSSNPQVWESDKSRLRMVHIDEPGIRTVQIAGSDPKEMA</sequence>
<keyword evidence="15 17" id="KW-0472">Membrane</keyword>
<dbReference type="STRING" id="36087.A0A077ZK02"/>
<feature type="transmembrane region" description="Helical" evidence="17">
    <location>
        <begin position="392"/>
        <end position="417"/>
    </location>
</feature>
<keyword evidence="4" id="KW-1003">Cell membrane</keyword>
<keyword evidence="8" id="KW-0808">Transferase</keyword>
<dbReference type="NCBIfam" id="TIGR00406">
    <property type="entry name" value="prmA"/>
    <property type="match status" value="1"/>
</dbReference>
<evidence type="ECO:0000256" key="13">
    <source>
        <dbReference type="ARBA" id="ARBA00023053"/>
    </source>
</evidence>
<keyword evidence="16" id="KW-0739">Sodium transport</keyword>
<dbReference type="Gene3D" id="1.20.1730.10">
    <property type="entry name" value="Sodium/glucose cotransporter"/>
    <property type="match status" value="1"/>
</dbReference>
<keyword evidence="11" id="KW-0769">Symport</keyword>
<dbReference type="AlphaFoldDB" id="A0A077ZK02"/>
<feature type="transmembrane region" description="Helical" evidence="17">
    <location>
        <begin position="6"/>
        <end position="24"/>
    </location>
</feature>
<evidence type="ECO:0000256" key="5">
    <source>
        <dbReference type="ARBA" id="ARBA00022490"/>
    </source>
</evidence>
<keyword evidence="3" id="KW-0813">Transport</keyword>
<dbReference type="Pfam" id="PF01207">
    <property type="entry name" value="Dus"/>
    <property type="match status" value="1"/>
</dbReference>
<dbReference type="GO" id="GO:0032259">
    <property type="term" value="P:methylation"/>
    <property type="evidence" value="ECO:0007669"/>
    <property type="project" value="UniProtKB-KW"/>
</dbReference>
<feature type="transmembrane region" description="Helical" evidence="17">
    <location>
        <begin position="369"/>
        <end position="386"/>
    </location>
</feature>
<dbReference type="InterPro" id="IPR004498">
    <property type="entry name" value="Ribosomal_PrmA_MeTrfase"/>
</dbReference>
<dbReference type="GO" id="GO:0008276">
    <property type="term" value="F:protein methyltransferase activity"/>
    <property type="evidence" value="ECO:0007669"/>
    <property type="project" value="InterPro"/>
</dbReference>
<dbReference type="GO" id="GO:0015081">
    <property type="term" value="F:sodium ion transmembrane transporter activity"/>
    <property type="evidence" value="ECO:0007669"/>
    <property type="project" value="InterPro"/>
</dbReference>
<feature type="transmembrane region" description="Helical" evidence="17">
    <location>
        <begin position="45"/>
        <end position="63"/>
    </location>
</feature>
<evidence type="ECO:0000256" key="12">
    <source>
        <dbReference type="ARBA" id="ARBA00022989"/>
    </source>
</evidence>
<dbReference type="GO" id="GO:0015293">
    <property type="term" value="F:symporter activity"/>
    <property type="evidence" value="ECO:0007669"/>
    <property type="project" value="UniProtKB-KW"/>
</dbReference>
<feature type="transmembrane region" description="Helical" evidence="17">
    <location>
        <begin position="273"/>
        <end position="298"/>
    </location>
</feature>
<evidence type="ECO:0000256" key="4">
    <source>
        <dbReference type="ARBA" id="ARBA00022475"/>
    </source>
</evidence>
<dbReference type="PROSITE" id="PS00457">
    <property type="entry name" value="NA_SOLUT_SYMP_2"/>
    <property type="match status" value="1"/>
</dbReference>
<proteinExistence type="inferred from homology"/>
<feature type="transmembrane region" description="Helical" evidence="17">
    <location>
        <begin position="318"/>
        <end position="341"/>
    </location>
</feature>
<keyword evidence="5" id="KW-0963">Cytoplasm</keyword>
<dbReference type="PROSITE" id="PS00456">
    <property type="entry name" value="NA_SOLUT_SYMP_1"/>
    <property type="match status" value="1"/>
</dbReference>
<comment type="similarity">
    <text evidence="2">Belongs to the sodium:solute symporter (SSF) (TC 2.A.21) family.</text>
</comment>
<feature type="transmembrane region" description="Helical" evidence="17">
    <location>
        <begin position="75"/>
        <end position="94"/>
    </location>
</feature>
<dbReference type="PROSITE" id="PS50283">
    <property type="entry name" value="NA_SOLUT_SYMP_3"/>
    <property type="match status" value="1"/>
</dbReference>
<evidence type="ECO:0000256" key="15">
    <source>
        <dbReference type="ARBA" id="ARBA00023136"/>
    </source>
</evidence>
<dbReference type="Proteomes" id="UP000030665">
    <property type="component" value="Unassembled WGS sequence"/>
</dbReference>